<dbReference type="InterPro" id="IPR050727">
    <property type="entry name" value="GH43_arabinanases"/>
</dbReference>
<feature type="chain" id="PRO_5045999922" description="Alpha-L-arabinofuranosidase B arabinose-binding domain-containing protein" evidence="1">
    <location>
        <begin position="23"/>
        <end position="555"/>
    </location>
</feature>
<evidence type="ECO:0000313" key="4">
    <source>
        <dbReference type="Proteomes" id="UP001180487"/>
    </source>
</evidence>
<proteinExistence type="predicted"/>
<accession>A0ABU2C5Z3</accession>
<reference evidence="3 4" key="1">
    <citation type="submission" date="2023-07" db="EMBL/GenBank/DDBJ databases">
        <title>Sorghum-associated microbial communities from plants grown in Nebraska, USA.</title>
        <authorList>
            <person name="Schachtman D."/>
        </authorList>
    </citation>
    <scope>NUCLEOTIDE SEQUENCE [LARGE SCALE GENOMIC DNA]</scope>
    <source>
        <strain evidence="3 4">BE313</strain>
    </source>
</reference>
<name>A0ABU2C5Z3_9BURK</name>
<gene>
    <name evidence="3" type="ORF">J2X19_001410</name>
</gene>
<dbReference type="PROSITE" id="PS51257">
    <property type="entry name" value="PROKAR_LIPOPROTEIN"/>
    <property type="match status" value="1"/>
</dbReference>
<sequence length="555" mass="60496">MAFFKKLAQASTAFLASALLLSGCGGGSDAVSASSTEMTATAGAGDIPPDTSPDTSVAWVMSYFGPNQDLPNDSLHLAFSTDGLNWTGLNDGKPVYQAPTTIQGIAGSGHIRDPYILRKNDGKFVYIATDWTLAVNDSNYWNRPSKRIFVADSTDLITFTNPRFLTMATALGSNTQPHAWAPEAYYDPDRRKYAIVWSGNADRGRTYVSYTKDFNSLVNPVPEVLFDPGYDEIDATVVPFNGRNYLFYKDETGSGKDIQVAKSSGAGLLAGSFTRISPNYLTRGANQSVMQGTEGPLVIKVPGQERWYMYADYYGNGGVFGCWTTTNLDSDPATWTKLTNGVDFKLPEGVRHANTVRVTQAQLDALKAHYGVTVTPVSTRIKTTYSEGGTPFYVAHAWFHGMITQLNDTANGQLPADFKWKAVPGLADPIDPNLVSFEATGFAGRYLRIDSANPTRWPTGGSLTQANRGYGLGWIATADKKNLTWVDPYVDSSTFKSDATFRKVPALNGDANMVSLQWYGNTTLYLRHMAYQLLGLPSTGSSQQKIDASFTLETQ</sequence>
<dbReference type="Gene3D" id="2.115.10.20">
    <property type="entry name" value="Glycosyl hydrolase domain, family 43"/>
    <property type="match status" value="1"/>
</dbReference>
<dbReference type="Gene3D" id="2.80.10.50">
    <property type="match status" value="1"/>
</dbReference>
<dbReference type="PANTHER" id="PTHR43301:SF3">
    <property type="entry name" value="ARABINAN ENDO-1,5-ALPHA-L-ARABINOSIDASE A-RELATED"/>
    <property type="match status" value="1"/>
</dbReference>
<evidence type="ECO:0000256" key="1">
    <source>
        <dbReference type="SAM" id="SignalP"/>
    </source>
</evidence>
<dbReference type="SUPFAM" id="SSF110221">
    <property type="entry name" value="AbfB domain"/>
    <property type="match status" value="1"/>
</dbReference>
<dbReference type="RefSeq" id="WP_310371915.1">
    <property type="nucleotide sequence ID" value="NZ_JAVDXT010000001.1"/>
</dbReference>
<evidence type="ECO:0000259" key="2">
    <source>
        <dbReference type="Pfam" id="PF05270"/>
    </source>
</evidence>
<dbReference type="Proteomes" id="UP001180487">
    <property type="component" value="Unassembled WGS sequence"/>
</dbReference>
<protein>
    <recommendedName>
        <fullName evidence="2">Alpha-L-arabinofuranosidase B arabinose-binding domain-containing protein</fullName>
    </recommendedName>
</protein>
<keyword evidence="1" id="KW-0732">Signal</keyword>
<dbReference type="EMBL" id="JAVDXT010000001">
    <property type="protein sequence ID" value="MDR7376752.1"/>
    <property type="molecule type" value="Genomic_DNA"/>
</dbReference>
<dbReference type="Pfam" id="PF05270">
    <property type="entry name" value="AbfB"/>
    <property type="match status" value="2"/>
</dbReference>
<comment type="caution">
    <text evidence="3">The sequence shown here is derived from an EMBL/GenBank/DDBJ whole genome shotgun (WGS) entry which is preliminary data.</text>
</comment>
<dbReference type="CDD" id="cd08983">
    <property type="entry name" value="GH43_Bt3655-like"/>
    <property type="match status" value="1"/>
</dbReference>
<dbReference type="PANTHER" id="PTHR43301">
    <property type="entry name" value="ARABINAN ENDO-1,5-ALPHA-L-ARABINOSIDASE"/>
    <property type="match status" value="1"/>
</dbReference>
<feature type="signal peptide" evidence="1">
    <location>
        <begin position="1"/>
        <end position="22"/>
    </location>
</feature>
<organism evidence="3 4">
    <name type="scientific">Rhodoferax ferrireducens</name>
    <dbReference type="NCBI Taxonomy" id="192843"/>
    <lineage>
        <taxon>Bacteria</taxon>
        <taxon>Pseudomonadati</taxon>
        <taxon>Pseudomonadota</taxon>
        <taxon>Betaproteobacteria</taxon>
        <taxon>Burkholderiales</taxon>
        <taxon>Comamonadaceae</taxon>
        <taxon>Rhodoferax</taxon>
    </lineage>
</organism>
<dbReference type="InterPro" id="IPR036195">
    <property type="entry name" value="AbfB_ABD_sf"/>
</dbReference>
<feature type="domain" description="Alpha-L-arabinofuranosidase B arabinose-binding" evidence="2">
    <location>
        <begin position="490"/>
        <end position="551"/>
    </location>
</feature>
<dbReference type="InterPro" id="IPR023296">
    <property type="entry name" value="Glyco_hydro_beta-prop_sf"/>
</dbReference>
<dbReference type="SUPFAM" id="SSF75005">
    <property type="entry name" value="Arabinanase/levansucrase/invertase"/>
    <property type="match status" value="1"/>
</dbReference>
<dbReference type="InterPro" id="IPR007934">
    <property type="entry name" value="AbfB_ABD"/>
</dbReference>
<keyword evidence="4" id="KW-1185">Reference proteome</keyword>
<feature type="domain" description="Alpha-L-arabinofuranosidase B arabinose-binding" evidence="2">
    <location>
        <begin position="387"/>
        <end position="449"/>
    </location>
</feature>
<evidence type="ECO:0000313" key="3">
    <source>
        <dbReference type="EMBL" id="MDR7376752.1"/>
    </source>
</evidence>